<dbReference type="EMBL" id="WOEZ01000076">
    <property type="protein sequence ID" value="NPT55966.1"/>
    <property type="molecule type" value="Genomic_DNA"/>
</dbReference>
<dbReference type="InterPro" id="IPR050469">
    <property type="entry name" value="Diguanylate_Cyclase"/>
</dbReference>
<comment type="caution">
    <text evidence="4">The sequence shown here is derived from an EMBL/GenBank/DDBJ whole genome shotgun (WGS) entry which is preliminary data.</text>
</comment>
<dbReference type="PANTHER" id="PTHR45138:SF9">
    <property type="entry name" value="DIGUANYLATE CYCLASE DGCM-RELATED"/>
    <property type="match status" value="1"/>
</dbReference>
<evidence type="ECO:0000259" key="3">
    <source>
        <dbReference type="PROSITE" id="PS50887"/>
    </source>
</evidence>
<dbReference type="GO" id="GO:0005886">
    <property type="term" value="C:plasma membrane"/>
    <property type="evidence" value="ECO:0007669"/>
    <property type="project" value="TreeGrafter"/>
</dbReference>
<dbReference type="FunFam" id="3.30.70.270:FF:000001">
    <property type="entry name" value="Diguanylate cyclase domain protein"/>
    <property type="match status" value="1"/>
</dbReference>
<sequence>MRVRSTLELERLAYIDGLSGLYNRRHFDIELERRLSSHSPSSQWATVVLLLVDIDNFKVYNDCYGHPAGDDCLRRVASAIALAVPGTWVTARYGGEQFGIILAASGQSEAQAIAERVRTSVEALAIPHATSSCGIVTVSVWLAAAASGTGVSVRKLVAEADSALYQAKRLGRNQTATHGQTAP</sequence>
<reference evidence="4 5" key="1">
    <citation type="submission" date="2019-11" db="EMBL/GenBank/DDBJ databases">
        <title>Metabolism of dissolved organic matter in forest soils.</title>
        <authorList>
            <person name="Cyle K.T."/>
            <person name="Wilhelm R.C."/>
            <person name="Martinez C.E."/>
        </authorList>
    </citation>
    <scope>NUCLEOTIDE SEQUENCE [LARGE SCALE GENOMIC DNA]</scope>
    <source>
        <strain evidence="4 5">5N</strain>
    </source>
</reference>
<dbReference type="SMART" id="SM00267">
    <property type="entry name" value="GGDEF"/>
    <property type="match status" value="1"/>
</dbReference>
<dbReference type="InterPro" id="IPR029787">
    <property type="entry name" value="Nucleotide_cyclase"/>
</dbReference>
<dbReference type="Proteomes" id="UP000655523">
    <property type="component" value="Unassembled WGS sequence"/>
</dbReference>
<gene>
    <name evidence="4" type="ORF">GNZ13_15525</name>
</gene>
<dbReference type="PROSITE" id="PS50887">
    <property type="entry name" value="GGDEF"/>
    <property type="match status" value="1"/>
</dbReference>
<evidence type="ECO:0000313" key="5">
    <source>
        <dbReference type="Proteomes" id="UP000655523"/>
    </source>
</evidence>
<dbReference type="PANTHER" id="PTHR45138">
    <property type="entry name" value="REGULATORY COMPONENTS OF SENSORY TRANSDUCTION SYSTEM"/>
    <property type="match status" value="1"/>
</dbReference>
<dbReference type="GO" id="GO:0052621">
    <property type="term" value="F:diguanylate cyclase activity"/>
    <property type="evidence" value="ECO:0007669"/>
    <property type="project" value="UniProtKB-EC"/>
</dbReference>
<dbReference type="EC" id="2.7.7.65" evidence="1"/>
<dbReference type="NCBIfam" id="TIGR00254">
    <property type="entry name" value="GGDEF"/>
    <property type="match status" value="1"/>
</dbReference>
<dbReference type="GO" id="GO:1902201">
    <property type="term" value="P:negative regulation of bacterial-type flagellum-dependent cell motility"/>
    <property type="evidence" value="ECO:0007669"/>
    <property type="project" value="TreeGrafter"/>
</dbReference>
<evidence type="ECO:0000256" key="2">
    <source>
        <dbReference type="ARBA" id="ARBA00034247"/>
    </source>
</evidence>
<feature type="domain" description="GGDEF" evidence="3">
    <location>
        <begin position="45"/>
        <end position="180"/>
    </location>
</feature>
<dbReference type="InterPro" id="IPR043128">
    <property type="entry name" value="Rev_trsase/Diguanyl_cyclase"/>
</dbReference>
<dbReference type="GO" id="GO:0043709">
    <property type="term" value="P:cell adhesion involved in single-species biofilm formation"/>
    <property type="evidence" value="ECO:0007669"/>
    <property type="project" value="TreeGrafter"/>
</dbReference>
<name>A0A972NN50_9BURK</name>
<dbReference type="InterPro" id="IPR000160">
    <property type="entry name" value="GGDEF_dom"/>
</dbReference>
<comment type="catalytic activity">
    <reaction evidence="2">
        <text>2 GTP = 3',3'-c-di-GMP + 2 diphosphate</text>
        <dbReference type="Rhea" id="RHEA:24898"/>
        <dbReference type="ChEBI" id="CHEBI:33019"/>
        <dbReference type="ChEBI" id="CHEBI:37565"/>
        <dbReference type="ChEBI" id="CHEBI:58805"/>
        <dbReference type="EC" id="2.7.7.65"/>
    </reaction>
</comment>
<evidence type="ECO:0000313" key="4">
    <source>
        <dbReference type="EMBL" id="NPT55966.1"/>
    </source>
</evidence>
<keyword evidence="5" id="KW-1185">Reference proteome</keyword>
<proteinExistence type="predicted"/>
<dbReference type="SUPFAM" id="SSF55073">
    <property type="entry name" value="Nucleotide cyclase"/>
    <property type="match status" value="1"/>
</dbReference>
<protein>
    <recommendedName>
        <fullName evidence="1">diguanylate cyclase</fullName>
        <ecNumber evidence="1">2.7.7.65</ecNumber>
    </recommendedName>
</protein>
<accession>A0A972NN50</accession>
<dbReference type="AlphaFoldDB" id="A0A972NN50"/>
<dbReference type="Pfam" id="PF00990">
    <property type="entry name" value="GGDEF"/>
    <property type="match status" value="1"/>
</dbReference>
<dbReference type="Gene3D" id="3.30.70.270">
    <property type="match status" value="1"/>
</dbReference>
<evidence type="ECO:0000256" key="1">
    <source>
        <dbReference type="ARBA" id="ARBA00012528"/>
    </source>
</evidence>
<organism evidence="4 5">
    <name type="scientific">Paraburkholderia elongata</name>
    <dbReference type="NCBI Taxonomy" id="2675747"/>
    <lineage>
        <taxon>Bacteria</taxon>
        <taxon>Pseudomonadati</taxon>
        <taxon>Pseudomonadota</taxon>
        <taxon>Betaproteobacteria</taxon>
        <taxon>Burkholderiales</taxon>
        <taxon>Burkholderiaceae</taxon>
        <taxon>Paraburkholderia</taxon>
    </lineage>
</organism>
<dbReference type="CDD" id="cd01949">
    <property type="entry name" value="GGDEF"/>
    <property type="match status" value="1"/>
</dbReference>